<keyword evidence="3 10" id="KW-0808">Transferase</keyword>
<evidence type="ECO:0000256" key="10">
    <source>
        <dbReference type="RuleBase" id="RU361115"/>
    </source>
</evidence>
<keyword evidence="4 10" id="KW-0812">Transmembrane</keyword>
<feature type="transmembrane region" description="Helical" evidence="10">
    <location>
        <begin position="24"/>
        <end position="44"/>
    </location>
</feature>
<dbReference type="GO" id="GO:0019367">
    <property type="term" value="P:fatty acid elongation, saturated fatty acid"/>
    <property type="evidence" value="ECO:0007669"/>
    <property type="project" value="TreeGrafter"/>
</dbReference>
<sequence length="278" mass="32415">MNGDSHLRFLDWDLTKSRYNETDALPLMATPGPVLMILALYLLYVLKIGPSLMTKREPYKLKAALVLYNGIQVVGSVYLAQRYFVQLMQQGILPRTCHLDIENERTEILVSIWFYFAAKVTELLDTVFFVMRKKDNQVTFLHLYHHSIMMVGTWAYLKYWPSTTLIFIGFLNSMVHVFMYTYYGLAALGPEVAKYIFWKKYITKIQLIQFVCIIIHYNTAVRYSECPPSNGVATFVACNTVFFLLLFLNFYRQSYNRVNKQCNGISNKEKCVNSIKEE</sequence>
<dbReference type="EC" id="2.3.1.199" evidence="10"/>
<comment type="catalytic activity">
    <reaction evidence="10">
        <text>a very-long-chain acyl-CoA + malonyl-CoA + H(+) = a very-long-chain 3-oxoacyl-CoA + CO2 + CoA</text>
        <dbReference type="Rhea" id="RHEA:32727"/>
        <dbReference type="ChEBI" id="CHEBI:15378"/>
        <dbReference type="ChEBI" id="CHEBI:16526"/>
        <dbReference type="ChEBI" id="CHEBI:57287"/>
        <dbReference type="ChEBI" id="CHEBI:57384"/>
        <dbReference type="ChEBI" id="CHEBI:90725"/>
        <dbReference type="ChEBI" id="CHEBI:90736"/>
        <dbReference type="EC" id="2.3.1.199"/>
    </reaction>
</comment>
<comment type="similarity">
    <text evidence="10">Belongs to the ELO family.</text>
</comment>
<evidence type="ECO:0000256" key="3">
    <source>
        <dbReference type="ARBA" id="ARBA00022679"/>
    </source>
</evidence>
<keyword evidence="12" id="KW-1185">Reference proteome</keyword>
<dbReference type="PANTHER" id="PTHR11157:SF103">
    <property type="entry name" value="ELONGATION OF VERY LONG CHAIN FATTY ACIDS PROTEIN"/>
    <property type="match status" value="1"/>
</dbReference>
<gene>
    <name evidence="11" type="primary">jg19355</name>
    <name evidence="11" type="ORF">PAEG_LOCUS10688</name>
</gene>
<dbReference type="AlphaFoldDB" id="A0A8S4R729"/>
<comment type="subcellular location">
    <subcellularLocation>
        <location evidence="1">Membrane</location>
        <topology evidence="1">Multi-pass membrane protein</topology>
    </subcellularLocation>
</comment>
<dbReference type="Proteomes" id="UP000838756">
    <property type="component" value="Unassembled WGS sequence"/>
</dbReference>
<evidence type="ECO:0000313" key="11">
    <source>
        <dbReference type="EMBL" id="CAH2232420.1"/>
    </source>
</evidence>
<dbReference type="OrthoDB" id="434092at2759"/>
<evidence type="ECO:0000313" key="12">
    <source>
        <dbReference type="Proteomes" id="UP000838756"/>
    </source>
</evidence>
<dbReference type="GO" id="GO:0034626">
    <property type="term" value="P:fatty acid elongation, polyunsaturated fatty acid"/>
    <property type="evidence" value="ECO:0007669"/>
    <property type="project" value="TreeGrafter"/>
</dbReference>
<name>A0A8S4R729_9NEOP</name>
<dbReference type="GO" id="GO:0005789">
    <property type="term" value="C:endoplasmic reticulum membrane"/>
    <property type="evidence" value="ECO:0007669"/>
    <property type="project" value="TreeGrafter"/>
</dbReference>
<organism evidence="11 12">
    <name type="scientific">Pararge aegeria aegeria</name>
    <dbReference type="NCBI Taxonomy" id="348720"/>
    <lineage>
        <taxon>Eukaryota</taxon>
        <taxon>Metazoa</taxon>
        <taxon>Ecdysozoa</taxon>
        <taxon>Arthropoda</taxon>
        <taxon>Hexapoda</taxon>
        <taxon>Insecta</taxon>
        <taxon>Pterygota</taxon>
        <taxon>Neoptera</taxon>
        <taxon>Endopterygota</taxon>
        <taxon>Lepidoptera</taxon>
        <taxon>Glossata</taxon>
        <taxon>Ditrysia</taxon>
        <taxon>Papilionoidea</taxon>
        <taxon>Nymphalidae</taxon>
        <taxon>Satyrinae</taxon>
        <taxon>Satyrini</taxon>
        <taxon>Parargina</taxon>
        <taxon>Pararge</taxon>
    </lineage>
</organism>
<keyword evidence="5 10" id="KW-0276">Fatty acid metabolism</keyword>
<dbReference type="EMBL" id="CAKXAJ010024901">
    <property type="protein sequence ID" value="CAH2232420.1"/>
    <property type="molecule type" value="Genomic_DNA"/>
</dbReference>
<dbReference type="GO" id="GO:0030148">
    <property type="term" value="P:sphingolipid biosynthetic process"/>
    <property type="evidence" value="ECO:0007669"/>
    <property type="project" value="TreeGrafter"/>
</dbReference>
<evidence type="ECO:0000256" key="5">
    <source>
        <dbReference type="ARBA" id="ARBA00022832"/>
    </source>
</evidence>
<keyword evidence="2 10" id="KW-0444">Lipid biosynthesis</keyword>
<evidence type="ECO:0000256" key="1">
    <source>
        <dbReference type="ARBA" id="ARBA00004141"/>
    </source>
</evidence>
<evidence type="ECO:0000256" key="2">
    <source>
        <dbReference type="ARBA" id="ARBA00022516"/>
    </source>
</evidence>
<dbReference type="GO" id="GO:0009922">
    <property type="term" value="F:fatty acid elongase activity"/>
    <property type="evidence" value="ECO:0007669"/>
    <property type="project" value="UniProtKB-EC"/>
</dbReference>
<keyword evidence="8 10" id="KW-0472">Membrane</keyword>
<feature type="transmembrane region" description="Helical" evidence="10">
    <location>
        <begin position="65"/>
        <end position="84"/>
    </location>
</feature>
<feature type="transmembrane region" description="Helical" evidence="10">
    <location>
        <begin position="201"/>
        <end position="220"/>
    </location>
</feature>
<accession>A0A8S4R729</accession>
<dbReference type="Pfam" id="PF01151">
    <property type="entry name" value="ELO"/>
    <property type="match status" value="1"/>
</dbReference>
<dbReference type="GO" id="GO:0034625">
    <property type="term" value="P:fatty acid elongation, monounsaturated fatty acid"/>
    <property type="evidence" value="ECO:0007669"/>
    <property type="project" value="TreeGrafter"/>
</dbReference>
<keyword evidence="6 10" id="KW-1133">Transmembrane helix</keyword>
<protein>
    <recommendedName>
        <fullName evidence="10">Elongation of very long chain fatty acids protein</fullName>
        <ecNumber evidence="10">2.3.1.199</ecNumber>
    </recommendedName>
    <alternativeName>
        <fullName evidence="10">Very-long-chain 3-oxoacyl-CoA synthase</fullName>
    </alternativeName>
</protein>
<keyword evidence="9 10" id="KW-0275">Fatty acid biosynthesis</keyword>
<feature type="transmembrane region" description="Helical" evidence="10">
    <location>
        <begin position="112"/>
        <end position="131"/>
    </location>
</feature>
<evidence type="ECO:0000256" key="4">
    <source>
        <dbReference type="ARBA" id="ARBA00022692"/>
    </source>
</evidence>
<evidence type="ECO:0000256" key="7">
    <source>
        <dbReference type="ARBA" id="ARBA00023098"/>
    </source>
</evidence>
<feature type="transmembrane region" description="Helical" evidence="10">
    <location>
        <begin position="232"/>
        <end position="251"/>
    </location>
</feature>
<keyword evidence="7 10" id="KW-0443">Lipid metabolism</keyword>
<feature type="transmembrane region" description="Helical" evidence="10">
    <location>
        <begin position="163"/>
        <end position="189"/>
    </location>
</feature>
<reference evidence="11" key="1">
    <citation type="submission" date="2022-03" db="EMBL/GenBank/DDBJ databases">
        <authorList>
            <person name="Lindestad O."/>
        </authorList>
    </citation>
    <scope>NUCLEOTIDE SEQUENCE</scope>
</reference>
<evidence type="ECO:0000256" key="9">
    <source>
        <dbReference type="ARBA" id="ARBA00023160"/>
    </source>
</evidence>
<dbReference type="PANTHER" id="PTHR11157">
    <property type="entry name" value="FATTY ACID ACYL TRANSFERASE-RELATED"/>
    <property type="match status" value="1"/>
</dbReference>
<feature type="transmembrane region" description="Helical" evidence="10">
    <location>
        <begin position="138"/>
        <end position="157"/>
    </location>
</feature>
<dbReference type="InterPro" id="IPR002076">
    <property type="entry name" value="ELO_fam"/>
</dbReference>
<proteinExistence type="inferred from homology"/>
<evidence type="ECO:0000256" key="6">
    <source>
        <dbReference type="ARBA" id="ARBA00022989"/>
    </source>
</evidence>
<evidence type="ECO:0000256" key="8">
    <source>
        <dbReference type="ARBA" id="ARBA00023136"/>
    </source>
</evidence>
<comment type="caution">
    <text evidence="11">The sequence shown here is derived from an EMBL/GenBank/DDBJ whole genome shotgun (WGS) entry which is preliminary data.</text>
</comment>
<dbReference type="GO" id="GO:0042761">
    <property type="term" value="P:very long-chain fatty acid biosynthetic process"/>
    <property type="evidence" value="ECO:0007669"/>
    <property type="project" value="TreeGrafter"/>
</dbReference>